<organism evidence="2">
    <name type="scientific">Siphoviridae sp. ct5d86</name>
    <dbReference type="NCBI Taxonomy" id="2827561"/>
    <lineage>
        <taxon>Viruses</taxon>
        <taxon>Duplodnaviria</taxon>
        <taxon>Heunggongvirae</taxon>
        <taxon>Uroviricota</taxon>
        <taxon>Caudoviricetes</taxon>
    </lineage>
</organism>
<evidence type="ECO:0000256" key="1">
    <source>
        <dbReference type="SAM" id="MobiDB-lite"/>
    </source>
</evidence>
<name>A0A8S5LLP7_9CAUD</name>
<accession>A0A8S5LLP7</accession>
<feature type="compositionally biased region" description="Basic and acidic residues" evidence="1">
    <location>
        <begin position="197"/>
        <end position="213"/>
    </location>
</feature>
<proteinExistence type="predicted"/>
<protein>
    <submittedName>
        <fullName evidence="2">Terminase small subunit</fullName>
    </submittedName>
</protein>
<sequence>MSKDENEIKQNVDEDVVISPRTGKPIDKRHSPKKPRKNNSWLSPENYLQNLEPGDNTTLIQINAKLFAMPEIDMTDPVQVAERLGEYFRLYAEADLKPTVAGMAIALNGMSTNQLRCIVANRATGGVGYKPAIARPVAVVIKKAYSTLENLWESYMNSGKINPVSGIFLGKNNYGYQDKTEYVVTPNQGDANDYSAEDIKKRYLSGEEQKRLSTTDNTTEPL</sequence>
<feature type="compositionally biased region" description="Basic and acidic residues" evidence="1">
    <location>
        <begin position="1"/>
        <end position="12"/>
    </location>
</feature>
<reference evidence="2" key="1">
    <citation type="journal article" date="2021" name="Proc. Natl. Acad. Sci. U.S.A.">
        <title>A Catalog of Tens of Thousands of Viruses from Human Metagenomes Reveals Hidden Associations with Chronic Diseases.</title>
        <authorList>
            <person name="Tisza M.J."/>
            <person name="Buck C.B."/>
        </authorList>
    </citation>
    <scope>NUCLEOTIDE SEQUENCE</scope>
    <source>
        <strain evidence="2">Ct5d86</strain>
    </source>
</reference>
<evidence type="ECO:0000313" key="2">
    <source>
        <dbReference type="EMBL" id="DAD70997.1"/>
    </source>
</evidence>
<feature type="region of interest" description="Disordered" evidence="1">
    <location>
        <begin position="186"/>
        <end position="222"/>
    </location>
</feature>
<dbReference type="EMBL" id="BK015875">
    <property type="protein sequence ID" value="DAD70997.1"/>
    <property type="molecule type" value="Genomic_DNA"/>
</dbReference>
<feature type="region of interest" description="Disordered" evidence="1">
    <location>
        <begin position="1"/>
        <end position="44"/>
    </location>
</feature>